<name>A0A645BWK2_9ZZZZ</name>
<dbReference type="Pfam" id="PF00754">
    <property type="entry name" value="F5_F8_type_C"/>
    <property type="match status" value="1"/>
</dbReference>
<dbReference type="PANTHER" id="PTHR10030">
    <property type="entry name" value="ALPHA-L-FUCOSIDASE"/>
    <property type="match status" value="1"/>
</dbReference>
<feature type="domain" description="F5/8 type C" evidence="1">
    <location>
        <begin position="20"/>
        <end position="161"/>
    </location>
</feature>
<dbReference type="Gene3D" id="2.60.120.260">
    <property type="entry name" value="Galactose-binding domain-like"/>
    <property type="match status" value="1"/>
</dbReference>
<sequence>MLLNVPPDRRGLVHENDIRSLQGFRKLLNEAFSNNLAIGATAKASNYRGKSLQFSPKNLIDGDEETYWATDDDVVTGSFELELSEPQTVSYVLLQEYIPLGQRIKSFRVEVWNNNRWETVSEATTIGYKRILQINPVKASKIKIEITDSKACPVIANVEIY</sequence>
<dbReference type="SUPFAM" id="SSF49785">
    <property type="entry name" value="Galactose-binding domain-like"/>
    <property type="match status" value="1"/>
</dbReference>
<dbReference type="GO" id="GO:0005764">
    <property type="term" value="C:lysosome"/>
    <property type="evidence" value="ECO:0007669"/>
    <property type="project" value="TreeGrafter"/>
</dbReference>
<dbReference type="PANTHER" id="PTHR10030:SF37">
    <property type="entry name" value="ALPHA-L-FUCOSIDASE-RELATED"/>
    <property type="match status" value="1"/>
</dbReference>
<evidence type="ECO:0000259" key="1">
    <source>
        <dbReference type="PROSITE" id="PS50022"/>
    </source>
</evidence>
<dbReference type="GO" id="GO:0006004">
    <property type="term" value="P:fucose metabolic process"/>
    <property type="evidence" value="ECO:0007669"/>
    <property type="project" value="TreeGrafter"/>
</dbReference>
<dbReference type="EMBL" id="VSSQ01023075">
    <property type="protein sequence ID" value="MPM69779.1"/>
    <property type="molecule type" value="Genomic_DNA"/>
</dbReference>
<dbReference type="InterPro" id="IPR008979">
    <property type="entry name" value="Galactose-bd-like_sf"/>
</dbReference>
<dbReference type="GO" id="GO:0004560">
    <property type="term" value="F:alpha-L-fucosidase activity"/>
    <property type="evidence" value="ECO:0007669"/>
    <property type="project" value="InterPro"/>
</dbReference>
<dbReference type="InterPro" id="IPR000421">
    <property type="entry name" value="FA58C"/>
</dbReference>
<gene>
    <name evidence="2" type="ORF">SDC9_116727</name>
</gene>
<organism evidence="2">
    <name type="scientific">bioreactor metagenome</name>
    <dbReference type="NCBI Taxonomy" id="1076179"/>
    <lineage>
        <taxon>unclassified sequences</taxon>
        <taxon>metagenomes</taxon>
        <taxon>ecological metagenomes</taxon>
    </lineage>
</organism>
<protein>
    <recommendedName>
        <fullName evidence="1">F5/8 type C domain-containing protein</fullName>
    </recommendedName>
</protein>
<dbReference type="GO" id="GO:0016139">
    <property type="term" value="P:glycoside catabolic process"/>
    <property type="evidence" value="ECO:0007669"/>
    <property type="project" value="TreeGrafter"/>
</dbReference>
<comment type="caution">
    <text evidence="2">The sequence shown here is derived from an EMBL/GenBank/DDBJ whole genome shotgun (WGS) entry which is preliminary data.</text>
</comment>
<dbReference type="AlphaFoldDB" id="A0A645BWK2"/>
<reference evidence="2" key="1">
    <citation type="submission" date="2019-08" db="EMBL/GenBank/DDBJ databases">
        <authorList>
            <person name="Kucharzyk K."/>
            <person name="Murdoch R.W."/>
            <person name="Higgins S."/>
            <person name="Loffler F."/>
        </authorList>
    </citation>
    <scope>NUCLEOTIDE SEQUENCE</scope>
</reference>
<dbReference type="InterPro" id="IPR000933">
    <property type="entry name" value="Glyco_hydro_29"/>
</dbReference>
<evidence type="ECO:0000313" key="2">
    <source>
        <dbReference type="EMBL" id="MPM69779.1"/>
    </source>
</evidence>
<accession>A0A645BWK2</accession>
<dbReference type="PROSITE" id="PS50022">
    <property type="entry name" value="FA58C_3"/>
    <property type="match status" value="1"/>
</dbReference>
<proteinExistence type="predicted"/>